<name>A0A7V7GUB6_9GAMM</name>
<comment type="caution">
    <text evidence="1">The sequence shown here is derived from an EMBL/GenBank/DDBJ whole genome shotgun (WGS) entry which is preliminary data.</text>
</comment>
<evidence type="ECO:0000313" key="1">
    <source>
        <dbReference type="EMBL" id="KAA0695037.1"/>
    </source>
</evidence>
<dbReference type="AlphaFoldDB" id="A0A7V7GUB6"/>
<dbReference type="OrthoDB" id="9800188at2"/>
<dbReference type="InterPro" id="IPR016776">
    <property type="entry name" value="ApeP-like_dehydratase"/>
</dbReference>
<evidence type="ECO:0008006" key="3">
    <source>
        <dbReference type="Google" id="ProtNLM"/>
    </source>
</evidence>
<keyword evidence="2" id="KW-1185">Reference proteome</keyword>
<dbReference type="PIRSF" id="PIRSF020565">
    <property type="entry name" value="3Ho_Ac_ACP_DH_prd"/>
    <property type="match status" value="1"/>
</dbReference>
<accession>A0A7V7GUB6</accession>
<dbReference type="Pfam" id="PF22817">
    <property type="entry name" value="ApeP-like"/>
    <property type="match status" value="1"/>
</dbReference>
<dbReference type="Gene3D" id="3.10.129.10">
    <property type="entry name" value="Hotdog Thioesterase"/>
    <property type="match status" value="1"/>
</dbReference>
<proteinExistence type="predicted"/>
<dbReference type="RefSeq" id="WP_149332406.1">
    <property type="nucleotide sequence ID" value="NZ_QOVF01000002.1"/>
</dbReference>
<organism evidence="1 2">
    <name type="scientific">Halopseudomonas laoshanensis</name>
    <dbReference type="NCBI Taxonomy" id="2268758"/>
    <lineage>
        <taxon>Bacteria</taxon>
        <taxon>Pseudomonadati</taxon>
        <taxon>Pseudomonadota</taxon>
        <taxon>Gammaproteobacteria</taxon>
        <taxon>Pseudomonadales</taxon>
        <taxon>Pseudomonadaceae</taxon>
        <taxon>Halopseudomonas</taxon>
    </lineage>
</organism>
<gene>
    <name evidence="1" type="ORF">DT594_09265</name>
</gene>
<dbReference type="EMBL" id="QOVF01000002">
    <property type="protein sequence ID" value="KAA0695037.1"/>
    <property type="molecule type" value="Genomic_DNA"/>
</dbReference>
<sequence>MTTTYHANVTLPCPIAPYVPHQRGMCLLDSILRVDAECLRAQVVPTKADVFATAWGIPGWVGLEWMAQAVAAWAGVQERAEDRPPQVGFLLGSRRYDCSREYFPFGSPVLVDIKQDFRAANGLAAFHCQLLDEHENPLASAVLSVFQPDSEEALAAMQKGEQP</sequence>
<protein>
    <recommendedName>
        <fullName evidence="3">3-hydroxylacyl-ACP dehydratase</fullName>
    </recommendedName>
</protein>
<reference evidence="1 2" key="1">
    <citation type="submission" date="2018-07" db="EMBL/GenBank/DDBJ databases">
        <title>Pseudomonas laoshanensis sp. nov., isolated from soil.</title>
        <authorList>
            <person name="Sun J."/>
            <person name="Yu L."/>
            <person name="Wang M."/>
            <person name="Zhang C."/>
        </authorList>
    </citation>
    <scope>NUCLEOTIDE SEQUENCE [LARGE SCALE GENOMIC DNA]</scope>
    <source>
        <strain evidence="1 2">Y22</strain>
    </source>
</reference>
<dbReference type="SUPFAM" id="SSF54637">
    <property type="entry name" value="Thioesterase/thiol ester dehydrase-isomerase"/>
    <property type="match status" value="1"/>
</dbReference>
<evidence type="ECO:0000313" key="2">
    <source>
        <dbReference type="Proteomes" id="UP000463138"/>
    </source>
</evidence>
<dbReference type="InterPro" id="IPR029069">
    <property type="entry name" value="HotDog_dom_sf"/>
</dbReference>
<dbReference type="Proteomes" id="UP000463138">
    <property type="component" value="Unassembled WGS sequence"/>
</dbReference>